<comment type="caution">
    <text evidence="9">The sequence shown here is derived from an EMBL/GenBank/DDBJ whole genome shotgun (WGS) entry which is preliminary data.</text>
</comment>
<evidence type="ECO:0000256" key="1">
    <source>
        <dbReference type="ARBA" id="ARBA00022450"/>
    </source>
</evidence>
<dbReference type="PROSITE" id="PS52004">
    <property type="entry name" value="KS3_2"/>
    <property type="match status" value="1"/>
</dbReference>
<dbReference type="Pfam" id="PF02801">
    <property type="entry name" value="Ketoacyl-synt_C"/>
    <property type="match status" value="1"/>
</dbReference>
<dbReference type="Gene3D" id="1.10.1200.10">
    <property type="entry name" value="ACP-like"/>
    <property type="match status" value="2"/>
</dbReference>
<feature type="active site" description="Proton donor; for dehydratase activity" evidence="5">
    <location>
        <position position="245"/>
    </location>
</feature>
<dbReference type="EMBL" id="JBHMBS010000048">
    <property type="protein sequence ID" value="MFB9682162.1"/>
    <property type="molecule type" value="Genomic_DNA"/>
</dbReference>
<dbReference type="SMART" id="SM00823">
    <property type="entry name" value="PKS_PP"/>
    <property type="match status" value="2"/>
</dbReference>
<evidence type="ECO:0000256" key="4">
    <source>
        <dbReference type="ARBA" id="ARBA00023315"/>
    </source>
</evidence>
<dbReference type="InterPro" id="IPR042104">
    <property type="entry name" value="PKS_dehydratase_sf"/>
</dbReference>
<dbReference type="Pfam" id="PF14765">
    <property type="entry name" value="PS-DH"/>
    <property type="match status" value="1"/>
</dbReference>
<dbReference type="Gene3D" id="3.40.50.720">
    <property type="entry name" value="NAD(P)-binding Rossmann-like Domain"/>
    <property type="match status" value="2"/>
</dbReference>
<dbReference type="Gene3D" id="3.40.366.10">
    <property type="entry name" value="Malonyl-Coenzyme A Acyl Carrier Protein, domain 2"/>
    <property type="match status" value="1"/>
</dbReference>
<keyword evidence="4" id="KW-0012">Acyltransferase</keyword>
<dbReference type="PROSITE" id="PS00012">
    <property type="entry name" value="PHOSPHOPANTETHEINE"/>
    <property type="match status" value="1"/>
</dbReference>
<dbReference type="InterPro" id="IPR001227">
    <property type="entry name" value="Ac_transferase_dom_sf"/>
</dbReference>
<dbReference type="SUPFAM" id="SSF47336">
    <property type="entry name" value="ACP-like"/>
    <property type="match status" value="2"/>
</dbReference>
<dbReference type="SUPFAM" id="SSF53901">
    <property type="entry name" value="Thiolase-like"/>
    <property type="match status" value="1"/>
</dbReference>
<dbReference type="InterPro" id="IPR016035">
    <property type="entry name" value="Acyl_Trfase/lysoPLipase"/>
</dbReference>
<evidence type="ECO:0000256" key="2">
    <source>
        <dbReference type="ARBA" id="ARBA00022553"/>
    </source>
</evidence>
<name>A0ABV5TSQ8_9ACTN</name>
<dbReference type="PANTHER" id="PTHR43775:SF51">
    <property type="entry name" value="INACTIVE PHENOLPHTHIOCEROL SYNTHESIS POLYKETIDE SYNTHASE TYPE I PKS1-RELATED"/>
    <property type="match status" value="1"/>
</dbReference>
<evidence type="ECO:0000313" key="10">
    <source>
        <dbReference type="Proteomes" id="UP001589610"/>
    </source>
</evidence>
<keyword evidence="2" id="KW-0597">Phosphoprotein</keyword>
<dbReference type="SMART" id="SM00827">
    <property type="entry name" value="PKS_AT"/>
    <property type="match status" value="1"/>
</dbReference>
<proteinExistence type="predicted"/>
<feature type="domain" description="PKS/mFAS DH" evidence="8">
    <location>
        <begin position="53"/>
        <end position="328"/>
    </location>
</feature>
<dbReference type="InterPro" id="IPR036291">
    <property type="entry name" value="NAD(P)-bd_dom_sf"/>
</dbReference>
<evidence type="ECO:0000256" key="5">
    <source>
        <dbReference type="PROSITE-ProRule" id="PRU01363"/>
    </source>
</evidence>
<dbReference type="Gene3D" id="3.10.129.110">
    <property type="entry name" value="Polyketide synthase dehydratase"/>
    <property type="match status" value="1"/>
</dbReference>
<dbReference type="InterPro" id="IPR049552">
    <property type="entry name" value="PKS_DH_N"/>
</dbReference>
<evidence type="ECO:0000256" key="3">
    <source>
        <dbReference type="ARBA" id="ARBA00022679"/>
    </source>
</evidence>
<dbReference type="Pfam" id="PF16197">
    <property type="entry name" value="KAsynt_C_assoc"/>
    <property type="match status" value="1"/>
</dbReference>
<dbReference type="Gene3D" id="3.30.70.3290">
    <property type="match status" value="2"/>
</dbReference>
<dbReference type="SUPFAM" id="SSF55048">
    <property type="entry name" value="Probable ACP-binding domain of malonyl-CoA ACP transacylase"/>
    <property type="match status" value="1"/>
</dbReference>
<dbReference type="SUPFAM" id="SSF52151">
    <property type="entry name" value="FabD/lysophospholipase-like"/>
    <property type="match status" value="1"/>
</dbReference>
<evidence type="ECO:0000259" key="7">
    <source>
        <dbReference type="PROSITE" id="PS52004"/>
    </source>
</evidence>
<keyword evidence="3" id="KW-0808">Transferase</keyword>
<dbReference type="InterPro" id="IPR032821">
    <property type="entry name" value="PKS_assoc"/>
</dbReference>
<dbReference type="Gene3D" id="6.10.140.1830">
    <property type="match status" value="1"/>
</dbReference>
<dbReference type="Pfam" id="PF00109">
    <property type="entry name" value="ketoacyl-synt"/>
    <property type="match status" value="1"/>
</dbReference>
<feature type="domain" description="Carrier" evidence="6">
    <location>
        <begin position="812"/>
        <end position="887"/>
    </location>
</feature>
<evidence type="ECO:0000259" key="6">
    <source>
        <dbReference type="PROSITE" id="PS50075"/>
    </source>
</evidence>
<keyword evidence="1" id="KW-0596">Phosphopantetheine</keyword>
<dbReference type="InterPro" id="IPR014043">
    <property type="entry name" value="Acyl_transferase_dom"/>
</dbReference>
<feature type="domain" description="Ketosynthase family 3 (KS3)" evidence="7">
    <location>
        <begin position="904"/>
        <end position="1330"/>
    </location>
</feature>
<dbReference type="InterPro" id="IPR041618">
    <property type="entry name" value="PKS_DE"/>
</dbReference>
<dbReference type="InterPro" id="IPR014031">
    <property type="entry name" value="Ketoacyl_synth_C"/>
</dbReference>
<dbReference type="InterPro" id="IPR049900">
    <property type="entry name" value="PKS_mFAS_DH"/>
</dbReference>
<dbReference type="InterPro" id="IPR009081">
    <property type="entry name" value="PP-bd_ACP"/>
</dbReference>
<dbReference type="InterPro" id="IPR006162">
    <property type="entry name" value="Ppantetheine_attach_site"/>
</dbReference>
<dbReference type="Pfam" id="PF08659">
    <property type="entry name" value="KR"/>
    <property type="match status" value="1"/>
</dbReference>
<dbReference type="SMART" id="SM00826">
    <property type="entry name" value="PKS_DH"/>
    <property type="match status" value="1"/>
</dbReference>
<dbReference type="InterPro" id="IPR016036">
    <property type="entry name" value="Malonyl_transacylase_ACP-bd"/>
</dbReference>
<organism evidence="9 10">
    <name type="scientific">Streptosporangium vulgare</name>
    <dbReference type="NCBI Taxonomy" id="46190"/>
    <lineage>
        <taxon>Bacteria</taxon>
        <taxon>Bacillati</taxon>
        <taxon>Actinomycetota</taxon>
        <taxon>Actinomycetes</taxon>
        <taxon>Streptosporangiales</taxon>
        <taxon>Streptosporangiaceae</taxon>
        <taxon>Streptosporangium</taxon>
    </lineage>
</organism>
<dbReference type="InterPro" id="IPR013968">
    <property type="entry name" value="PKS_KR"/>
</dbReference>
<dbReference type="PROSITE" id="PS52019">
    <property type="entry name" value="PKS_MFAS_DH"/>
    <property type="match status" value="1"/>
</dbReference>
<dbReference type="SMART" id="SM01294">
    <property type="entry name" value="PKS_PP_betabranch"/>
    <property type="match status" value="2"/>
</dbReference>
<dbReference type="Pfam" id="PF21089">
    <property type="entry name" value="PKS_DH_N"/>
    <property type="match status" value="1"/>
</dbReference>
<protein>
    <submittedName>
        <fullName evidence="9">Type I polyketide synthase</fullName>
    </submittedName>
</protein>
<dbReference type="InterPro" id="IPR016039">
    <property type="entry name" value="Thiolase-like"/>
</dbReference>
<feature type="region of interest" description="N-terminal hotdog fold" evidence="5">
    <location>
        <begin position="53"/>
        <end position="174"/>
    </location>
</feature>
<dbReference type="Pfam" id="PF00698">
    <property type="entry name" value="Acyl_transf_1"/>
    <property type="match status" value="1"/>
</dbReference>
<dbReference type="InterPro" id="IPR057326">
    <property type="entry name" value="KR_dom"/>
</dbReference>
<sequence>MRGGEVDWERAIAPARPRRVDLPTYAFQNQHYWPGSVQTSGDLAQLGLGTTGHPLLAAAVSLADAEGVLLTGRLSLKTHPWLADHAVNGQVLLPGTAFVELAVRAGDEVGCDLLEELTLQAPLVLPATGGVHVQIAVGAPDQDGRRALTIHSRADEEPWTRHASGFLAKDTVAATFAEPSWPPPGATALQAGDVYELMAGIGVDYGPAFRGLTAVWRRDREIFAEVALPEGTGAGEFCLHPALLDAAIQPLAVGGFFDAESSGSSGGPMLPFAWTNVRLAATGAAALRVRLSPAGTNGVRVEVADTAGTPVACVDSLVVRALAAGDLKAGTDPLRDALFALDWVAAQPVAAAEPGEAHYVIAGGDGSRLGTVLEAAGARVDAPDPDGPLPRLAFLPCGPVTDADPADGARAATTEVLAVAQSWLDQDRYADVPLVVVTEGVVAGDNLPGAAVWGLIRSAQSENPGRFVLLDVDGTDASWRAVPAAATSGEPQAALVEGEVLVPRLARHPVAPPEAEPGAETGTTGWEAGGTVLITGGTGTLGGLVARHLVTGHGVRRLLLTSRRGPDAEGAARLVAELAELGAEVTVAACDAADRQALADVLATVPAEHPLTGVVHAAGTLDDGVLATLTPERIDAVLRPKADAVLNLHELTKDLPISAFVLFSSAAGVFGGPGQGNYAAANAFVDALAVRRRGLGLPALSLAWGLWEQDSGLTGTLGDADRARLARTGVVPLTTEDGLALLDTACAADRATLVPIRLELRNLRMAAQFGALPAILRGLVPVSKRRVVGSDPAAASQLRERLARLPESEHHKVVMDLVLDQVATVLGYPDPSAVEQDRPLNEAGFDSLTAVEFRNRMNAATGLRLPATLIFDYPTPVALVQYLCGRLLDGPKAAVSAHSAIDAEEPIAIVGMSCRLPGGVTGPDDLWNLVAGEGDAMSMFPPDRNWNLDELYHPDPEHPGTTYAREAGFVYDATAFDPSFFSISPREAVAMDPQQRLLLEGSWEALEHAGIDPAAVRGSSTGVFVGLMYHDYGVHLQNVPSDLDGFVGTGVSAGVASGRVSYAFGFEGPSVTLDTACSSSLVALHMAMQALRRGECSLALAGGVTVLSTPAVFVDFSRQRGLAADGRCKSFAEAADGTGWGEGVGMLLVERLSDARRNGHQVLAVVRGSAINQDGASYGLTAPNGPSQQRLIEQALADARLTNADVDAVEGHGTGTTLGDPIEAQAIVATYGQDRPEDRPLWLGSIKSNIGHTQAAAGVAGIIKMVMAMRHGVLPRTLHVDEPTTHVDWSAGAVRLLTEATPWPETARPRRAGVSSFGISGTNAHVILEQAPEEPAETRDAPERPLIPWVLSAKTQDALQAQARRLRGHLESWTGHSAADVARSLATTRSSFKRRMVVLGATREELTAGLDAALAQRPADNVITGSAARGRLAYLFTGQGSQRQGMGEELYAAYPEYAAAFDEVCARFDRHLDRPLRDVITGDPALLQQTRYTQAALFAVEVALFRCLEAWGVRPDLLAGHSIGELVAAHVAGVLSLDDAVTLVAARGGLMQALPPGGAMVSVRAAEADVLPLLAGYEDRAGIASVNGPASVVLSGTEESVLELAELLAGRGHKTKRLAVSHAFHSPLMEPALEDFLDVARRLTYHPPAIPVISNVTGEPATTEELTSPEYWARHLRQAVRFCDGVRTLRSRGVTTFLELGPDAVLSAMVGDCVEGWTGVAVPALRRDRPEAASLLEALARVSAHGTDVDWGAVVGAGATVRLPTYPFQRQRYWPDPPSVVSSVPAGSAGAAAPPDRELWDAVARQDLDGLLATLGLGAGATLDDLLPALARLHGGGNTGAEHERLRYQLGWQPLTDLPAPVLSGTWPVVAPDDSAGAGRALAAGLAAHGADTVVLPELPASDAGVAGVVYLLPEGAPLPEIAPGSAPVWVLTRGAVRVAPSDGDVVPVTVRTWGTLRTMAREGLLRDGGLIDLPARLDEHVLRRLCVVLSGVTGEDELAVRLGGVFARRLRPAPLRGTALGAEWRPSGTVVLAGPLDETTAELGRWAARNGADQVVLTEPDARLADEPGVVVRAIGDDLAGLAGLAGLLDLPVTAVVCTTPEAARLFDERTRSADLSAFVMLAPARAAWGEDGASDHEYFNALAAERREAGLPALSGAVGLKEPADAVAAVRHALRQGDTTLVVADPDWIALAAATRSRLLDAIPEAVLLQDEPEDVVDGVAAFRRLLDDSPAEEHHGILLDVVRRQAAAILQFPLPGAVEPDAEFFELGFSSMAAVELRNRLSELTGIALAADAVYDYPTPAELAEHLLAEATASAAG</sequence>
<dbReference type="Pfam" id="PF22953">
    <property type="entry name" value="SpnB_Rossmann"/>
    <property type="match status" value="1"/>
</dbReference>
<dbReference type="InterPro" id="IPR049551">
    <property type="entry name" value="PKS_DH_C"/>
</dbReference>
<feature type="domain" description="Carrier" evidence="6">
    <location>
        <begin position="2239"/>
        <end position="2314"/>
    </location>
</feature>
<accession>A0ABV5TSQ8</accession>
<dbReference type="SMART" id="SM00825">
    <property type="entry name" value="PKS_KS"/>
    <property type="match status" value="1"/>
</dbReference>
<dbReference type="InterPro" id="IPR020807">
    <property type="entry name" value="PKS_DH"/>
</dbReference>
<dbReference type="InterPro" id="IPR050091">
    <property type="entry name" value="PKS_NRPS_Biosynth_Enz"/>
</dbReference>
<evidence type="ECO:0000259" key="8">
    <source>
        <dbReference type="PROSITE" id="PS52019"/>
    </source>
</evidence>
<dbReference type="InterPro" id="IPR020841">
    <property type="entry name" value="PKS_Beta-ketoAc_synthase_dom"/>
</dbReference>
<dbReference type="InterPro" id="IPR020806">
    <property type="entry name" value="PKS_PP-bd"/>
</dbReference>
<dbReference type="Pfam" id="PF00550">
    <property type="entry name" value="PP-binding"/>
    <property type="match status" value="2"/>
</dbReference>
<dbReference type="CDD" id="cd00833">
    <property type="entry name" value="PKS"/>
    <property type="match status" value="1"/>
</dbReference>
<dbReference type="PROSITE" id="PS00606">
    <property type="entry name" value="KS3_1"/>
    <property type="match status" value="1"/>
</dbReference>
<dbReference type="SUPFAM" id="SSF51735">
    <property type="entry name" value="NAD(P)-binding Rossmann-fold domains"/>
    <property type="match status" value="3"/>
</dbReference>
<dbReference type="InterPro" id="IPR055123">
    <property type="entry name" value="SpnB-like_Rossmann"/>
</dbReference>
<dbReference type="InterPro" id="IPR036736">
    <property type="entry name" value="ACP-like_sf"/>
</dbReference>
<evidence type="ECO:0000313" key="9">
    <source>
        <dbReference type="EMBL" id="MFB9682162.1"/>
    </source>
</evidence>
<dbReference type="Proteomes" id="UP001589610">
    <property type="component" value="Unassembled WGS sequence"/>
</dbReference>
<dbReference type="PANTHER" id="PTHR43775">
    <property type="entry name" value="FATTY ACID SYNTHASE"/>
    <property type="match status" value="1"/>
</dbReference>
<dbReference type="Gene3D" id="3.40.47.10">
    <property type="match status" value="1"/>
</dbReference>
<gene>
    <name evidence="9" type="ORF">ACFFRH_42390</name>
</gene>
<dbReference type="Pfam" id="PF18369">
    <property type="entry name" value="PKS_DE"/>
    <property type="match status" value="1"/>
</dbReference>
<dbReference type="PROSITE" id="PS50075">
    <property type="entry name" value="CARRIER"/>
    <property type="match status" value="2"/>
</dbReference>
<dbReference type="InterPro" id="IPR014030">
    <property type="entry name" value="Ketoacyl_synth_N"/>
</dbReference>
<keyword evidence="10" id="KW-1185">Reference proteome</keyword>
<dbReference type="CDD" id="cd08956">
    <property type="entry name" value="KR_3_FAS_SDR_x"/>
    <property type="match status" value="1"/>
</dbReference>
<feature type="region of interest" description="C-terminal hotdog fold" evidence="5">
    <location>
        <begin position="186"/>
        <end position="328"/>
    </location>
</feature>
<dbReference type="SMART" id="SM00822">
    <property type="entry name" value="PKS_KR"/>
    <property type="match status" value="1"/>
</dbReference>
<feature type="active site" description="Proton acceptor; for dehydratase activity" evidence="5">
    <location>
        <position position="85"/>
    </location>
</feature>
<reference evidence="9 10" key="1">
    <citation type="submission" date="2024-09" db="EMBL/GenBank/DDBJ databases">
        <authorList>
            <person name="Sun Q."/>
            <person name="Mori K."/>
        </authorList>
    </citation>
    <scope>NUCLEOTIDE SEQUENCE [LARGE SCALE GENOMIC DNA]</scope>
    <source>
        <strain evidence="9 10">JCM 3028</strain>
    </source>
</reference>
<dbReference type="InterPro" id="IPR018201">
    <property type="entry name" value="Ketoacyl_synth_AS"/>
</dbReference>